<reference evidence="9 10" key="1">
    <citation type="journal article" date="2019" name="Mol. Biol. Evol.">
        <title>Blast fungal genomes show frequent chromosomal changes, gene gains and losses, and effector gene turnover.</title>
        <authorList>
            <person name="Gomez Luciano L.B."/>
            <person name="Jason Tsai I."/>
            <person name="Chuma I."/>
            <person name="Tosa Y."/>
            <person name="Chen Y.H."/>
            <person name="Li J.Y."/>
            <person name="Li M.Y."/>
            <person name="Jade Lu M.Y."/>
            <person name="Nakayashiki H."/>
            <person name="Li W.H."/>
        </authorList>
    </citation>
    <scope>NUCLEOTIDE SEQUENCE [LARGE SCALE GENOMIC DNA]</scope>
    <source>
        <strain evidence="9">MZ5-1-6</strain>
    </source>
</reference>
<sequence>MPPDEPTQPTVRPSMSRIPRAFNGRLTLSVLLIALSQVNFGLDLGIFSGSQAFPAFARDFGALNATLDPPRHEVEPYFLSLLNSLPYVGFMLGMAQGSLVSARWGRRTTLQAMCVWAVVGATVCVTAESRVAVLLGRCIAYVYIGMEMAVVPVMQSEIVPPHVRGFIVATYHTGIGIGTLISALIVKGASEVQGDSSYRITFGCLYIIPCLIFPCLLFIPESPRWYLLKGREQDGLEALRKLRVGRFSDKEILEEFESYKSTISMSNGTFKETFEGANRRRTLIVIGTNMLLHLTGLSFITNYGTIFIQMQDAFNPFSIKIITSVLTVVECILSQFLVDFVGRRYAFLTAILPLTGQSRSATIPSSHALLPPPSPLMLFGSIWQTLGLFCMGALGTVNNPPLSIRNGIIALMPLFQAGFNIGWGAHMHVVVAEIPTLRLRDKTYAMGAACNIAVQFLTSFSVPYLIYAQYAGLGSKVGFVFGGFCLLSVLFTWFFIPECTGKTLEEIDQLFIAGVSIRDFKSASLGGSMAGRQGGCSEDHDRPPGLELKRGVEEPRGSDLLKGGIASDVQPAR</sequence>
<evidence type="ECO:0000256" key="5">
    <source>
        <dbReference type="ARBA" id="ARBA00023136"/>
    </source>
</evidence>
<feature type="transmembrane region" description="Helical" evidence="7">
    <location>
        <begin position="77"/>
        <end position="102"/>
    </location>
</feature>
<name>A0A4P7NU12_PYROR</name>
<dbReference type="Proteomes" id="UP000294847">
    <property type="component" value="Chromosome 7"/>
</dbReference>
<feature type="compositionally biased region" description="Basic and acidic residues" evidence="6">
    <location>
        <begin position="537"/>
        <end position="559"/>
    </location>
</feature>
<accession>A0A4P7NU12</accession>
<feature type="region of interest" description="Disordered" evidence="6">
    <location>
        <begin position="529"/>
        <end position="573"/>
    </location>
</feature>
<dbReference type="EMBL" id="CP034210">
    <property type="protein sequence ID" value="QBZ65376.1"/>
    <property type="molecule type" value="Genomic_DNA"/>
</dbReference>
<dbReference type="InterPro" id="IPR005828">
    <property type="entry name" value="MFS_sugar_transport-like"/>
</dbReference>
<feature type="transmembrane region" description="Helical" evidence="7">
    <location>
        <begin position="283"/>
        <end position="305"/>
    </location>
</feature>
<evidence type="ECO:0000259" key="8">
    <source>
        <dbReference type="PROSITE" id="PS50850"/>
    </source>
</evidence>
<comment type="similarity">
    <text evidence="2">Belongs to the major facilitator superfamily. Sugar transporter (TC 2.A.1.1) family.</text>
</comment>
<feature type="transmembrane region" description="Helical" evidence="7">
    <location>
        <begin position="317"/>
        <end position="338"/>
    </location>
</feature>
<evidence type="ECO:0000313" key="10">
    <source>
        <dbReference type="Proteomes" id="UP000294847"/>
    </source>
</evidence>
<evidence type="ECO:0000256" key="6">
    <source>
        <dbReference type="SAM" id="MobiDB-lite"/>
    </source>
</evidence>
<dbReference type="AlphaFoldDB" id="A0A4P7NU12"/>
<dbReference type="PROSITE" id="PS50850">
    <property type="entry name" value="MFS"/>
    <property type="match status" value="1"/>
</dbReference>
<evidence type="ECO:0000256" key="7">
    <source>
        <dbReference type="SAM" id="Phobius"/>
    </source>
</evidence>
<dbReference type="GO" id="GO:0005351">
    <property type="term" value="F:carbohydrate:proton symporter activity"/>
    <property type="evidence" value="ECO:0007669"/>
    <property type="project" value="TreeGrafter"/>
</dbReference>
<dbReference type="Pfam" id="PF00083">
    <property type="entry name" value="Sugar_tr"/>
    <property type="match status" value="2"/>
</dbReference>
<keyword evidence="5 7" id="KW-0472">Membrane</keyword>
<feature type="transmembrane region" description="Helical" evidence="7">
    <location>
        <begin position="114"/>
        <end position="144"/>
    </location>
</feature>
<feature type="transmembrane region" description="Helical" evidence="7">
    <location>
        <begin position="477"/>
        <end position="496"/>
    </location>
</feature>
<evidence type="ECO:0000256" key="4">
    <source>
        <dbReference type="ARBA" id="ARBA00022989"/>
    </source>
</evidence>
<dbReference type="InterPro" id="IPR020846">
    <property type="entry name" value="MFS_dom"/>
</dbReference>
<organism evidence="9 10">
    <name type="scientific">Pyricularia oryzae</name>
    <name type="common">Rice blast fungus</name>
    <name type="synonym">Magnaporthe oryzae</name>
    <dbReference type="NCBI Taxonomy" id="318829"/>
    <lineage>
        <taxon>Eukaryota</taxon>
        <taxon>Fungi</taxon>
        <taxon>Dikarya</taxon>
        <taxon>Ascomycota</taxon>
        <taxon>Pezizomycotina</taxon>
        <taxon>Sordariomycetes</taxon>
        <taxon>Sordariomycetidae</taxon>
        <taxon>Magnaporthales</taxon>
        <taxon>Pyriculariaceae</taxon>
        <taxon>Pyricularia</taxon>
    </lineage>
</organism>
<feature type="transmembrane region" description="Helical" evidence="7">
    <location>
        <begin position="443"/>
        <end position="465"/>
    </location>
</feature>
<keyword evidence="4 7" id="KW-1133">Transmembrane helix</keyword>
<gene>
    <name evidence="9" type="ORF">PoMZ_12335</name>
</gene>
<dbReference type="PANTHER" id="PTHR48022">
    <property type="entry name" value="PLASTIDIC GLUCOSE TRANSPORTER 4"/>
    <property type="match status" value="1"/>
</dbReference>
<dbReference type="PANTHER" id="PTHR48022:SF10">
    <property type="entry name" value="MAJOR FACILITATOR SUPERFAMILY (MFS) PROFILE DOMAIN-CONTAINING PROTEIN"/>
    <property type="match status" value="1"/>
</dbReference>
<dbReference type="InterPro" id="IPR036259">
    <property type="entry name" value="MFS_trans_sf"/>
</dbReference>
<dbReference type="GO" id="GO:0016020">
    <property type="term" value="C:membrane"/>
    <property type="evidence" value="ECO:0007669"/>
    <property type="project" value="UniProtKB-SubCell"/>
</dbReference>
<evidence type="ECO:0000256" key="1">
    <source>
        <dbReference type="ARBA" id="ARBA00004141"/>
    </source>
</evidence>
<proteinExistence type="inferred from homology"/>
<feature type="transmembrane region" description="Helical" evidence="7">
    <location>
        <begin position="164"/>
        <end position="186"/>
    </location>
</feature>
<feature type="domain" description="Major facilitator superfamily (MFS) profile" evidence="8">
    <location>
        <begin position="29"/>
        <end position="500"/>
    </location>
</feature>
<protein>
    <recommendedName>
        <fullName evidence="8">Major facilitator superfamily (MFS) profile domain-containing protein</fullName>
    </recommendedName>
</protein>
<evidence type="ECO:0000256" key="3">
    <source>
        <dbReference type="ARBA" id="ARBA00022692"/>
    </source>
</evidence>
<evidence type="ECO:0000256" key="2">
    <source>
        <dbReference type="ARBA" id="ARBA00010992"/>
    </source>
</evidence>
<feature type="transmembrane region" description="Helical" evidence="7">
    <location>
        <begin position="409"/>
        <end position="431"/>
    </location>
</feature>
<dbReference type="SUPFAM" id="SSF103473">
    <property type="entry name" value="MFS general substrate transporter"/>
    <property type="match status" value="1"/>
</dbReference>
<evidence type="ECO:0000313" key="9">
    <source>
        <dbReference type="EMBL" id="QBZ65376.1"/>
    </source>
</evidence>
<dbReference type="InterPro" id="IPR050360">
    <property type="entry name" value="MFS_Sugar_Transporters"/>
</dbReference>
<feature type="transmembrane region" description="Helical" evidence="7">
    <location>
        <begin position="376"/>
        <end position="397"/>
    </location>
</feature>
<dbReference type="Gene3D" id="1.20.1250.20">
    <property type="entry name" value="MFS general substrate transporter like domains"/>
    <property type="match status" value="2"/>
</dbReference>
<feature type="transmembrane region" description="Helical" evidence="7">
    <location>
        <begin position="198"/>
        <end position="219"/>
    </location>
</feature>
<comment type="subcellular location">
    <subcellularLocation>
        <location evidence="1">Membrane</location>
        <topology evidence="1">Multi-pass membrane protein</topology>
    </subcellularLocation>
</comment>
<feature type="transmembrane region" description="Helical" evidence="7">
    <location>
        <begin position="22"/>
        <end position="40"/>
    </location>
</feature>
<keyword evidence="3 7" id="KW-0812">Transmembrane</keyword>